<proteinExistence type="inferred from homology"/>
<dbReference type="PANTHER" id="PTHR36710:SF21">
    <property type="entry name" value="PECTINESTERASE INHIBITOR DOMAIN-CONTAINING PROTEIN"/>
    <property type="match status" value="1"/>
</dbReference>
<feature type="chain" id="PRO_5004931020" description="Pectinesterase inhibitor domain-containing protein" evidence="5">
    <location>
        <begin position="26"/>
        <end position="257"/>
    </location>
</feature>
<keyword evidence="1 5" id="KW-0732">Signal</keyword>
<evidence type="ECO:0000313" key="8">
    <source>
        <dbReference type="Proteomes" id="UP000030645"/>
    </source>
</evidence>
<feature type="domain" description="Pectinesterase inhibitor" evidence="6">
    <location>
        <begin position="106"/>
        <end position="251"/>
    </location>
</feature>
<dbReference type="PANTHER" id="PTHR36710">
    <property type="entry name" value="PECTINESTERASE INHIBITOR-LIKE"/>
    <property type="match status" value="1"/>
</dbReference>
<evidence type="ECO:0000259" key="6">
    <source>
        <dbReference type="SMART" id="SM00856"/>
    </source>
</evidence>
<dbReference type="Gene3D" id="1.20.140.40">
    <property type="entry name" value="Invertase/pectin methylesterase inhibitor family protein"/>
    <property type="match status" value="1"/>
</dbReference>
<sequence length="257" mass="26853">MELNFGILLIISFSYVLLISPLALCHPSPAPSPIPVSYISEAPAYIPDPSASYISNVPASSPKPSLAPDSSPAPSPSLASETSPASSPSSNVEFKAEKPSNALDPVDLTAIKKICDVTENPELCANSILPYMKGAINPMTALQTEINTFLNLTEKALAQLKASANNPSTSSSTVDNLKVCLDIYTSAKDDLNQALDAIASNDMGLLKSVLSGAITDLGTCDDTFAEGGDELPLNNDLVATMHKLANNCMDISAVLLV</sequence>
<gene>
    <name evidence="7" type="ORF">L484_009735</name>
</gene>
<dbReference type="SMART" id="SM00856">
    <property type="entry name" value="PMEI"/>
    <property type="match status" value="1"/>
</dbReference>
<evidence type="ECO:0000256" key="3">
    <source>
        <dbReference type="ARBA" id="ARBA00038471"/>
    </source>
</evidence>
<dbReference type="NCBIfam" id="TIGR01614">
    <property type="entry name" value="PME_inhib"/>
    <property type="match status" value="1"/>
</dbReference>
<organism evidence="7 8">
    <name type="scientific">Morus notabilis</name>
    <dbReference type="NCBI Taxonomy" id="981085"/>
    <lineage>
        <taxon>Eukaryota</taxon>
        <taxon>Viridiplantae</taxon>
        <taxon>Streptophyta</taxon>
        <taxon>Embryophyta</taxon>
        <taxon>Tracheophyta</taxon>
        <taxon>Spermatophyta</taxon>
        <taxon>Magnoliopsida</taxon>
        <taxon>eudicotyledons</taxon>
        <taxon>Gunneridae</taxon>
        <taxon>Pentapetalae</taxon>
        <taxon>rosids</taxon>
        <taxon>fabids</taxon>
        <taxon>Rosales</taxon>
        <taxon>Moraceae</taxon>
        <taxon>Moreae</taxon>
        <taxon>Morus</taxon>
    </lineage>
</organism>
<dbReference type="STRING" id="981085.W9QXY5"/>
<dbReference type="InterPro" id="IPR006501">
    <property type="entry name" value="Pectinesterase_inhib_dom"/>
</dbReference>
<evidence type="ECO:0000256" key="1">
    <source>
        <dbReference type="ARBA" id="ARBA00022729"/>
    </source>
</evidence>
<evidence type="ECO:0000256" key="2">
    <source>
        <dbReference type="ARBA" id="ARBA00023157"/>
    </source>
</evidence>
<dbReference type="eggNOG" id="ENOG502S99C">
    <property type="taxonomic scope" value="Eukaryota"/>
</dbReference>
<feature type="signal peptide" evidence="5">
    <location>
        <begin position="1"/>
        <end position="25"/>
    </location>
</feature>
<dbReference type="EMBL" id="KE343391">
    <property type="protein sequence ID" value="EXB28576.1"/>
    <property type="molecule type" value="Genomic_DNA"/>
</dbReference>
<evidence type="ECO:0000256" key="5">
    <source>
        <dbReference type="SAM" id="SignalP"/>
    </source>
</evidence>
<protein>
    <recommendedName>
        <fullName evidence="6">Pectinesterase inhibitor domain-containing protein</fullName>
    </recommendedName>
</protein>
<dbReference type="InterPro" id="IPR035513">
    <property type="entry name" value="Invertase/methylesterase_inhib"/>
</dbReference>
<reference evidence="8" key="1">
    <citation type="submission" date="2013-01" db="EMBL/GenBank/DDBJ databases">
        <title>Draft Genome Sequence of a Mulberry Tree, Morus notabilis C.K. Schneid.</title>
        <authorList>
            <person name="He N."/>
            <person name="Zhao S."/>
        </authorList>
    </citation>
    <scope>NUCLEOTIDE SEQUENCE</scope>
</reference>
<comment type="similarity">
    <text evidence="3">Belongs to the PMEI family.</text>
</comment>
<dbReference type="CDD" id="cd15800">
    <property type="entry name" value="PMEI-like_2"/>
    <property type="match status" value="1"/>
</dbReference>
<feature type="compositionally biased region" description="Low complexity" evidence="4">
    <location>
        <begin position="62"/>
        <end position="90"/>
    </location>
</feature>
<dbReference type="InterPro" id="IPR052421">
    <property type="entry name" value="PCW_Enzyme_Inhibitor"/>
</dbReference>
<keyword evidence="2" id="KW-1015">Disulfide bond</keyword>
<dbReference type="Pfam" id="PF04043">
    <property type="entry name" value="PMEI"/>
    <property type="match status" value="1"/>
</dbReference>
<keyword evidence="8" id="KW-1185">Reference proteome</keyword>
<dbReference type="KEGG" id="mnt:21393054"/>
<accession>W9QXY5</accession>
<dbReference type="AlphaFoldDB" id="W9QXY5"/>
<dbReference type="SUPFAM" id="SSF101148">
    <property type="entry name" value="Plant invertase/pectin methylesterase inhibitor"/>
    <property type="match status" value="1"/>
</dbReference>
<feature type="region of interest" description="Disordered" evidence="4">
    <location>
        <begin position="62"/>
        <end position="98"/>
    </location>
</feature>
<dbReference type="GO" id="GO:0004857">
    <property type="term" value="F:enzyme inhibitor activity"/>
    <property type="evidence" value="ECO:0007669"/>
    <property type="project" value="InterPro"/>
</dbReference>
<dbReference type="Proteomes" id="UP000030645">
    <property type="component" value="Unassembled WGS sequence"/>
</dbReference>
<evidence type="ECO:0000256" key="4">
    <source>
        <dbReference type="SAM" id="MobiDB-lite"/>
    </source>
</evidence>
<dbReference type="OrthoDB" id="770764at2759"/>
<name>W9QXY5_9ROSA</name>
<evidence type="ECO:0000313" key="7">
    <source>
        <dbReference type="EMBL" id="EXB28576.1"/>
    </source>
</evidence>